<keyword evidence="3" id="KW-0804">Transcription</keyword>
<evidence type="ECO:0000259" key="4">
    <source>
        <dbReference type="PROSITE" id="PS01124"/>
    </source>
</evidence>
<gene>
    <name evidence="5" type="ORF">FPZ44_22235</name>
</gene>
<dbReference type="GO" id="GO:0043565">
    <property type="term" value="F:sequence-specific DNA binding"/>
    <property type="evidence" value="ECO:0007669"/>
    <property type="project" value="InterPro"/>
</dbReference>
<dbReference type="PANTHER" id="PTHR43280:SF34">
    <property type="entry name" value="ARAC-FAMILY TRANSCRIPTIONAL REGULATOR"/>
    <property type="match status" value="1"/>
</dbReference>
<dbReference type="PRINTS" id="PR00032">
    <property type="entry name" value="HTHARAC"/>
</dbReference>
<evidence type="ECO:0000313" key="5">
    <source>
        <dbReference type="EMBL" id="TVX87205.1"/>
    </source>
</evidence>
<dbReference type="SUPFAM" id="SSF51215">
    <property type="entry name" value="Regulatory protein AraC"/>
    <property type="match status" value="1"/>
</dbReference>
<dbReference type="RefSeq" id="WP_144994064.1">
    <property type="nucleotide sequence ID" value="NZ_VNJK01000004.1"/>
</dbReference>
<evidence type="ECO:0000313" key="6">
    <source>
        <dbReference type="Proteomes" id="UP000318102"/>
    </source>
</evidence>
<dbReference type="InterPro" id="IPR037923">
    <property type="entry name" value="HTH-like"/>
</dbReference>
<dbReference type="PROSITE" id="PS01124">
    <property type="entry name" value="HTH_ARAC_FAMILY_2"/>
    <property type="match status" value="1"/>
</dbReference>
<dbReference type="GO" id="GO:0003700">
    <property type="term" value="F:DNA-binding transcription factor activity"/>
    <property type="evidence" value="ECO:0007669"/>
    <property type="project" value="InterPro"/>
</dbReference>
<keyword evidence="2" id="KW-0238">DNA-binding</keyword>
<organism evidence="5 6">
    <name type="scientific">Paenibacillus agilis</name>
    <dbReference type="NCBI Taxonomy" id="3020863"/>
    <lineage>
        <taxon>Bacteria</taxon>
        <taxon>Bacillati</taxon>
        <taxon>Bacillota</taxon>
        <taxon>Bacilli</taxon>
        <taxon>Bacillales</taxon>
        <taxon>Paenibacillaceae</taxon>
        <taxon>Paenibacillus</taxon>
    </lineage>
</organism>
<name>A0A559IHP6_9BACL</name>
<protein>
    <submittedName>
        <fullName evidence="5">Helix-turn-helix transcriptional regulator</fullName>
    </submittedName>
</protein>
<sequence length="280" mass="32462">MEQQSTKTTRPIDVLFSGHARHSKAHNLIIPEMKHYLIRLQLEGSGHTTIDGADKPIKPGSLLLLKPGDYYNLKIGYTDPEQLIPLTKVHSLDYYLIINGPMVKQWWTKHFKEPLVEIDLEDRMLAIWREIMMEHRLDPTNMNDIVEHLTYVLFRYMERTLAGPGLSAAHDLPRTVLKMKQFIEQSSADPFTIKDVADYVQLSESRASHLFKGATGKSIMDYAIECRLNMACERILHGYMSLEQIAEMCGFQSYTYFHRTFKKRLGLSPSQYREQRTLGR</sequence>
<keyword evidence="6" id="KW-1185">Reference proteome</keyword>
<dbReference type="SUPFAM" id="SSF46689">
    <property type="entry name" value="Homeodomain-like"/>
    <property type="match status" value="2"/>
</dbReference>
<accession>A0A559IHP6</accession>
<feature type="domain" description="HTH araC/xylS-type" evidence="4">
    <location>
        <begin position="177"/>
        <end position="275"/>
    </location>
</feature>
<dbReference type="Gene3D" id="1.10.10.60">
    <property type="entry name" value="Homeodomain-like"/>
    <property type="match status" value="2"/>
</dbReference>
<dbReference type="PROSITE" id="PS00041">
    <property type="entry name" value="HTH_ARAC_FAMILY_1"/>
    <property type="match status" value="1"/>
</dbReference>
<dbReference type="OrthoDB" id="345364at2"/>
<dbReference type="EMBL" id="VNJK01000004">
    <property type="protein sequence ID" value="TVX87205.1"/>
    <property type="molecule type" value="Genomic_DNA"/>
</dbReference>
<dbReference type="AlphaFoldDB" id="A0A559IHP6"/>
<keyword evidence="1" id="KW-0805">Transcription regulation</keyword>
<evidence type="ECO:0000256" key="1">
    <source>
        <dbReference type="ARBA" id="ARBA00023015"/>
    </source>
</evidence>
<comment type="caution">
    <text evidence="5">The sequence shown here is derived from an EMBL/GenBank/DDBJ whole genome shotgun (WGS) entry which is preliminary data.</text>
</comment>
<dbReference type="InterPro" id="IPR020449">
    <property type="entry name" value="Tscrpt_reg_AraC-type_HTH"/>
</dbReference>
<dbReference type="InterPro" id="IPR018060">
    <property type="entry name" value="HTH_AraC"/>
</dbReference>
<evidence type="ECO:0000256" key="3">
    <source>
        <dbReference type="ARBA" id="ARBA00023163"/>
    </source>
</evidence>
<proteinExistence type="predicted"/>
<dbReference type="Proteomes" id="UP000318102">
    <property type="component" value="Unassembled WGS sequence"/>
</dbReference>
<dbReference type="PANTHER" id="PTHR43280">
    <property type="entry name" value="ARAC-FAMILY TRANSCRIPTIONAL REGULATOR"/>
    <property type="match status" value="1"/>
</dbReference>
<dbReference type="SMART" id="SM00342">
    <property type="entry name" value="HTH_ARAC"/>
    <property type="match status" value="1"/>
</dbReference>
<reference evidence="5 6" key="1">
    <citation type="submission" date="2019-07" db="EMBL/GenBank/DDBJ databases">
        <authorList>
            <person name="Kim J."/>
        </authorList>
    </citation>
    <scope>NUCLEOTIDE SEQUENCE [LARGE SCALE GENOMIC DNA]</scope>
    <source>
        <strain evidence="5 6">N4</strain>
    </source>
</reference>
<dbReference type="InterPro" id="IPR009057">
    <property type="entry name" value="Homeodomain-like_sf"/>
</dbReference>
<evidence type="ECO:0000256" key="2">
    <source>
        <dbReference type="ARBA" id="ARBA00023125"/>
    </source>
</evidence>
<dbReference type="InterPro" id="IPR018062">
    <property type="entry name" value="HTH_AraC-typ_CS"/>
</dbReference>
<dbReference type="Pfam" id="PF12833">
    <property type="entry name" value="HTH_18"/>
    <property type="match status" value="1"/>
</dbReference>